<gene>
    <name evidence="6" type="ORF">JS528_07065</name>
</gene>
<dbReference type="InterPro" id="IPR050319">
    <property type="entry name" value="ABC_transp_ATP-bind"/>
</dbReference>
<dbReference type="InterPro" id="IPR013563">
    <property type="entry name" value="Oligopep_ABC_C"/>
</dbReference>
<evidence type="ECO:0000313" key="7">
    <source>
        <dbReference type="Proteomes" id="UP000773064"/>
    </source>
</evidence>
<protein>
    <submittedName>
        <fullName evidence="6">ABC transporter ATP-binding protein</fullName>
    </submittedName>
</protein>
<proteinExistence type="inferred from homology"/>
<keyword evidence="2" id="KW-0813">Transport</keyword>
<accession>A0ABS5UQQ6</accession>
<keyword evidence="4 6" id="KW-0067">ATP-binding</keyword>
<keyword evidence="7" id="KW-1185">Reference proteome</keyword>
<keyword evidence="3" id="KW-0547">Nucleotide-binding</keyword>
<dbReference type="PANTHER" id="PTHR43776:SF7">
    <property type="entry name" value="D,D-DIPEPTIDE TRANSPORT ATP-BINDING PROTEIN DDPF-RELATED"/>
    <property type="match status" value="1"/>
</dbReference>
<evidence type="ECO:0000256" key="3">
    <source>
        <dbReference type="ARBA" id="ARBA00022741"/>
    </source>
</evidence>
<dbReference type="SUPFAM" id="SSF52540">
    <property type="entry name" value="P-loop containing nucleoside triphosphate hydrolases"/>
    <property type="match status" value="1"/>
</dbReference>
<comment type="similarity">
    <text evidence="1">Belongs to the ABC transporter superfamily.</text>
</comment>
<evidence type="ECO:0000256" key="4">
    <source>
        <dbReference type="ARBA" id="ARBA00022840"/>
    </source>
</evidence>
<comment type="caution">
    <text evidence="6">The sequence shown here is derived from an EMBL/GenBank/DDBJ whole genome shotgun (WGS) entry which is preliminary data.</text>
</comment>
<sequence>MSSVNTPSRIGGFGWRAEPLKVLHKSRAEINTRIDELVSALDVSIQAGVINLLEDLQNKLGVTYLFVAHNLSVIRHISSRVAVMYLGHIVELGPTEEIFDHPLHPYTEALLSAPPASRPVIGRTSAGRSDRLPVGVVPGRSSTPPRGPEGMITGRVRLYLS</sequence>
<dbReference type="Pfam" id="PF08352">
    <property type="entry name" value="oligo_HPY"/>
    <property type="match status" value="1"/>
</dbReference>
<evidence type="ECO:0000259" key="5">
    <source>
        <dbReference type="Pfam" id="PF08352"/>
    </source>
</evidence>
<organism evidence="6 7">
    <name type="scientific">Bifidobacterium santillanense</name>
    <dbReference type="NCBI Taxonomy" id="2809028"/>
    <lineage>
        <taxon>Bacteria</taxon>
        <taxon>Bacillati</taxon>
        <taxon>Actinomycetota</taxon>
        <taxon>Actinomycetes</taxon>
        <taxon>Bifidobacteriales</taxon>
        <taxon>Bifidobacteriaceae</taxon>
        <taxon>Bifidobacterium</taxon>
    </lineage>
</organism>
<evidence type="ECO:0000313" key="6">
    <source>
        <dbReference type="EMBL" id="MBT1173113.1"/>
    </source>
</evidence>
<evidence type="ECO:0000256" key="2">
    <source>
        <dbReference type="ARBA" id="ARBA00022448"/>
    </source>
</evidence>
<dbReference type="InterPro" id="IPR027417">
    <property type="entry name" value="P-loop_NTPase"/>
</dbReference>
<reference evidence="6 7" key="1">
    <citation type="journal article" date="2021" name="Environ. Microbiol.">
        <title>Genetic insights into the dark matter of the mammalian gut microbiota through targeted genome reconstruction.</title>
        <authorList>
            <person name="Lugli G.A."/>
            <person name="Alessandri G."/>
            <person name="Milani C."/>
            <person name="Viappiani A."/>
            <person name="Fontana F."/>
            <person name="Tarracchini C."/>
            <person name="Mancabelli L."/>
            <person name="Argentini C."/>
            <person name="Ruiz L."/>
            <person name="Margolles A."/>
            <person name="van Sinderen D."/>
            <person name="Turroni F."/>
            <person name="Ventura M."/>
        </authorList>
    </citation>
    <scope>NUCLEOTIDE SEQUENCE [LARGE SCALE GENOMIC DNA]</scope>
    <source>
        <strain evidence="6 7">MA2</strain>
    </source>
</reference>
<dbReference type="GO" id="GO:0005524">
    <property type="term" value="F:ATP binding"/>
    <property type="evidence" value="ECO:0007669"/>
    <property type="project" value="UniProtKB-KW"/>
</dbReference>
<name>A0ABS5UQQ6_9BIFI</name>
<dbReference type="EMBL" id="JAFEJS010000006">
    <property type="protein sequence ID" value="MBT1173113.1"/>
    <property type="molecule type" value="Genomic_DNA"/>
</dbReference>
<evidence type="ECO:0000256" key="1">
    <source>
        <dbReference type="ARBA" id="ARBA00005417"/>
    </source>
</evidence>
<dbReference type="Proteomes" id="UP000773064">
    <property type="component" value="Unassembled WGS sequence"/>
</dbReference>
<dbReference type="Gene3D" id="3.40.50.300">
    <property type="entry name" value="P-loop containing nucleotide triphosphate hydrolases"/>
    <property type="match status" value="1"/>
</dbReference>
<feature type="domain" description="Oligopeptide/dipeptide ABC transporter C-terminal" evidence="5">
    <location>
        <begin position="90"/>
        <end position="122"/>
    </location>
</feature>
<dbReference type="PANTHER" id="PTHR43776">
    <property type="entry name" value="TRANSPORT ATP-BINDING PROTEIN"/>
    <property type="match status" value="1"/>
</dbReference>